<dbReference type="InterPro" id="IPR011009">
    <property type="entry name" value="Kinase-like_dom_sf"/>
</dbReference>
<evidence type="ECO:0000256" key="4">
    <source>
        <dbReference type="ARBA" id="ARBA00022777"/>
    </source>
</evidence>
<keyword evidence="2" id="KW-0808">Transferase</keyword>
<dbReference type="InterPro" id="IPR000719">
    <property type="entry name" value="Prot_kinase_dom"/>
</dbReference>
<gene>
    <name evidence="11" type="primary">Necator_chrII.g8737</name>
    <name evidence="11" type="ORF">RB195_020942</name>
</gene>
<feature type="domain" description="Protein kinase" evidence="10">
    <location>
        <begin position="40"/>
        <end position="294"/>
    </location>
</feature>
<dbReference type="CDD" id="cd14014">
    <property type="entry name" value="STKc_PknB_like"/>
    <property type="match status" value="1"/>
</dbReference>
<keyword evidence="5 8" id="KW-0067">ATP-binding</keyword>
<dbReference type="PROSITE" id="PS00108">
    <property type="entry name" value="PROTEIN_KINASE_ST"/>
    <property type="match status" value="1"/>
</dbReference>
<comment type="caution">
    <text evidence="11">The sequence shown here is derived from an EMBL/GenBank/DDBJ whole genome shotgun (WGS) entry which is preliminary data.</text>
</comment>
<reference evidence="11 12" key="1">
    <citation type="submission" date="2023-08" db="EMBL/GenBank/DDBJ databases">
        <title>A Necator americanus chromosomal reference genome.</title>
        <authorList>
            <person name="Ilik V."/>
            <person name="Petrzelkova K.J."/>
            <person name="Pardy F."/>
            <person name="Fuh T."/>
            <person name="Niatou-Singa F.S."/>
            <person name="Gouil Q."/>
            <person name="Baker L."/>
            <person name="Ritchie M.E."/>
            <person name="Jex A.R."/>
            <person name="Gazzola D."/>
            <person name="Li H."/>
            <person name="Toshio Fujiwara R."/>
            <person name="Zhan B."/>
            <person name="Aroian R.V."/>
            <person name="Pafco B."/>
            <person name="Schwarz E.M."/>
        </authorList>
    </citation>
    <scope>NUCLEOTIDE SEQUENCE [LARGE SCALE GENOMIC DNA]</scope>
    <source>
        <strain evidence="11 12">Aroian</strain>
        <tissue evidence="11">Whole animal</tissue>
    </source>
</reference>
<dbReference type="SMART" id="SM00220">
    <property type="entry name" value="S_TKc"/>
    <property type="match status" value="1"/>
</dbReference>
<evidence type="ECO:0000256" key="2">
    <source>
        <dbReference type="ARBA" id="ARBA00022679"/>
    </source>
</evidence>
<evidence type="ECO:0000256" key="3">
    <source>
        <dbReference type="ARBA" id="ARBA00022741"/>
    </source>
</evidence>
<dbReference type="Proteomes" id="UP001303046">
    <property type="component" value="Unassembled WGS sequence"/>
</dbReference>
<dbReference type="Gene3D" id="1.10.510.10">
    <property type="entry name" value="Transferase(Phosphotransferase) domain 1"/>
    <property type="match status" value="1"/>
</dbReference>
<name>A0ABR1CLC0_NECAM</name>
<evidence type="ECO:0000256" key="7">
    <source>
        <dbReference type="ARBA" id="ARBA00048679"/>
    </source>
</evidence>
<dbReference type="InterPro" id="IPR017441">
    <property type="entry name" value="Protein_kinase_ATP_BS"/>
</dbReference>
<keyword evidence="1 9" id="KW-0723">Serine/threonine-protein kinase</keyword>
<proteinExistence type="inferred from homology"/>
<protein>
    <recommendedName>
        <fullName evidence="10">Protein kinase domain-containing protein</fullName>
    </recommendedName>
</protein>
<comment type="catalytic activity">
    <reaction evidence="7">
        <text>L-seryl-[protein] + ATP = O-phospho-L-seryl-[protein] + ADP + H(+)</text>
        <dbReference type="Rhea" id="RHEA:17989"/>
        <dbReference type="Rhea" id="RHEA-COMP:9863"/>
        <dbReference type="Rhea" id="RHEA-COMP:11604"/>
        <dbReference type="ChEBI" id="CHEBI:15378"/>
        <dbReference type="ChEBI" id="CHEBI:29999"/>
        <dbReference type="ChEBI" id="CHEBI:30616"/>
        <dbReference type="ChEBI" id="CHEBI:83421"/>
        <dbReference type="ChEBI" id="CHEBI:456216"/>
        <dbReference type="EC" id="2.7.11.1"/>
    </reaction>
</comment>
<organism evidence="11 12">
    <name type="scientific">Necator americanus</name>
    <name type="common">Human hookworm</name>
    <dbReference type="NCBI Taxonomy" id="51031"/>
    <lineage>
        <taxon>Eukaryota</taxon>
        <taxon>Metazoa</taxon>
        <taxon>Ecdysozoa</taxon>
        <taxon>Nematoda</taxon>
        <taxon>Chromadorea</taxon>
        <taxon>Rhabditida</taxon>
        <taxon>Rhabditina</taxon>
        <taxon>Rhabditomorpha</taxon>
        <taxon>Strongyloidea</taxon>
        <taxon>Ancylostomatidae</taxon>
        <taxon>Bunostominae</taxon>
        <taxon>Necator</taxon>
    </lineage>
</organism>
<evidence type="ECO:0000313" key="11">
    <source>
        <dbReference type="EMBL" id="KAK6739183.1"/>
    </source>
</evidence>
<sequence>MMFLWKRLKCVLRRKNKLKKYISRSNMVTPELLDDKIKNYEKYGRLGKGAFGKVWKAKRRGSDEKWYAMKVIKPKTSHQKQLALREIYVMNGLRHPSIVLLDYGFKDKRKIVLLLEYCDMGTLKQLLEERGKLENHLTAKIFTDTCCGLMYLHNKKIIHCDIKPDNILLTAEGIAKITDFGVALGPGQKHRRCFYGSDAYAAPETYLQNTYTTQSDVWSVGIVLYEMITGYRPFNNAKEVVSREIKVPEQTPYGALFLVRKLLQRIPSERLPLEQAISGWILIQLRKQIKHNTLTYRNISKSADLCTVSRKKALKNTRNRLYGFRRSILAVCQWCRN</sequence>
<dbReference type="SUPFAM" id="SSF56112">
    <property type="entry name" value="Protein kinase-like (PK-like)"/>
    <property type="match status" value="1"/>
</dbReference>
<dbReference type="PROSITE" id="PS00107">
    <property type="entry name" value="PROTEIN_KINASE_ATP"/>
    <property type="match status" value="1"/>
</dbReference>
<feature type="binding site" evidence="8">
    <location>
        <position position="70"/>
    </location>
    <ligand>
        <name>ATP</name>
        <dbReference type="ChEBI" id="CHEBI:30616"/>
    </ligand>
</feature>
<evidence type="ECO:0000256" key="8">
    <source>
        <dbReference type="PROSITE-ProRule" id="PRU10141"/>
    </source>
</evidence>
<dbReference type="PROSITE" id="PS50011">
    <property type="entry name" value="PROTEIN_KINASE_DOM"/>
    <property type="match status" value="1"/>
</dbReference>
<dbReference type="InterPro" id="IPR030616">
    <property type="entry name" value="Aur-like"/>
</dbReference>
<evidence type="ECO:0000256" key="6">
    <source>
        <dbReference type="ARBA" id="ARBA00047899"/>
    </source>
</evidence>
<keyword evidence="4" id="KW-0418">Kinase</keyword>
<evidence type="ECO:0000256" key="9">
    <source>
        <dbReference type="RuleBase" id="RU000304"/>
    </source>
</evidence>
<evidence type="ECO:0000256" key="5">
    <source>
        <dbReference type="ARBA" id="ARBA00022840"/>
    </source>
</evidence>
<keyword evidence="3 8" id="KW-0547">Nucleotide-binding</keyword>
<evidence type="ECO:0000256" key="1">
    <source>
        <dbReference type="ARBA" id="ARBA00022527"/>
    </source>
</evidence>
<dbReference type="PANTHER" id="PTHR24350">
    <property type="entry name" value="SERINE/THREONINE-PROTEIN KINASE IAL-RELATED"/>
    <property type="match status" value="1"/>
</dbReference>
<dbReference type="InterPro" id="IPR008271">
    <property type="entry name" value="Ser/Thr_kinase_AS"/>
</dbReference>
<comment type="similarity">
    <text evidence="9">Belongs to the protein kinase superfamily.</text>
</comment>
<dbReference type="EMBL" id="JAVFWL010000002">
    <property type="protein sequence ID" value="KAK6739183.1"/>
    <property type="molecule type" value="Genomic_DNA"/>
</dbReference>
<comment type="catalytic activity">
    <reaction evidence="6">
        <text>L-threonyl-[protein] + ATP = O-phospho-L-threonyl-[protein] + ADP + H(+)</text>
        <dbReference type="Rhea" id="RHEA:46608"/>
        <dbReference type="Rhea" id="RHEA-COMP:11060"/>
        <dbReference type="Rhea" id="RHEA-COMP:11605"/>
        <dbReference type="ChEBI" id="CHEBI:15378"/>
        <dbReference type="ChEBI" id="CHEBI:30013"/>
        <dbReference type="ChEBI" id="CHEBI:30616"/>
        <dbReference type="ChEBI" id="CHEBI:61977"/>
        <dbReference type="ChEBI" id="CHEBI:456216"/>
        <dbReference type="EC" id="2.7.11.1"/>
    </reaction>
</comment>
<evidence type="ECO:0000259" key="10">
    <source>
        <dbReference type="PROSITE" id="PS50011"/>
    </source>
</evidence>
<evidence type="ECO:0000313" key="12">
    <source>
        <dbReference type="Proteomes" id="UP001303046"/>
    </source>
</evidence>
<accession>A0ABR1CLC0</accession>
<keyword evidence="12" id="KW-1185">Reference proteome</keyword>
<dbReference type="Pfam" id="PF00069">
    <property type="entry name" value="Pkinase"/>
    <property type="match status" value="1"/>
</dbReference>